<comment type="caution">
    <text evidence="2">The sequence shown here is derived from an EMBL/GenBank/DDBJ whole genome shotgun (WGS) entry which is preliminary data.</text>
</comment>
<evidence type="ECO:0000313" key="3">
    <source>
        <dbReference type="Proteomes" id="UP000467841"/>
    </source>
</evidence>
<proteinExistence type="predicted"/>
<feature type="region of interest" description="Disordered" evidence="1">
    <location>
        <begin position="83"/>
        <end position="129"/>
    </location>
</feature>
<sequence length="129" mass="14267">MRSSEARRLIKMNHLDPCTKKNGDVNVLKTVQVKILKEFPSAIIKKFIHLIYTDVLMRGSSCALYSFSLTKPCLEKGREAINRSLNPDYDPDDQDVDASSGVGAPLLSNRPPDIPNPSDADPRTAIKSV</sequence>
<dbReference type="EMBL" id="CACVBM020001368">
    <property type="protein sequence ID" value="CAA7047230.1"/>
    <property type="molecule type" value="Genomic_DNA"/>
</dbReference>
<evidence type="ECO:0000313" key="2">
    <source>
        <dbReference type="EMBL" id="CAA7047230.1"/>
    </source>
</evidence>
<feature type="compositionally biased region" description="Basic and acidic residues" evidence="1">
    <location>
        <begin position="120"/>
        <end position="129"/>
    </location>
</feature>
<organism evidence="2 3">
    <name type="scientific">Microthlaspi erraticum</name>
    <dbReference type="NCBI Taxonomy" id="1685480"/>
    <lineage>
        <taxon>Eukaryota</taxon>
        <taxon>Viridiplantae</taxon>
        <taxon>Streptophyta</taxon>
        <taxon>Embryophyta</taxon>
        <taxon>Tracheophyta</taxon>
        <taxon>Spermatophyta</taxon>
        <taxon>Magnoliopsida</taxon>
        <taxon>eudicotyledons</taxon>
        <taxon>Gunneridae</taxon>
        <taxon>Pentapetalae</taxon>
        <taxon>rosids</taxon>
        <taxon>malvids</taxon>
        <taxon>Brassicales</taxon>
        <taxon>Brassicaceae</taxon>
        <taxon>Coluteocarpeae</taxon>
        <taxon>Microthlaspi</taxon>
    </lineage>
</organism>
<gene>
    <name evidence="2" type="ORF">MERR_LOCUS34465</name>
</gene>
<evidence type="ECO:0000256" key="1">
    <source>
        <dbReference type="SAM" id="MobiDB-lite"/>
    </source>
</evidence>
<reference evidence="2" key="1">
    <citation type="submission" date="2020-01" db="EMBL/GenBank/DDBJ databases">
        <authorList>
            <person name="Mishra B."/>
        </authorList>
    </citation>
    <scope>NUCLEOTIDE SEQUENCE [LARGE SCALE GENOMIC DNA]</scope>
</reference>
<protein>
    <submittedName>
        <fullName evidence="2">Uncharacterized protein</fullName>
    </submittedName>
</protein>
<dbReference type="Proteomes" id="UP000467841">
    <property type="component" value="Unassembled WGS sequence"/>
</dbReference>
<name>A0A6D2KCN3_9BRAS</name>
<dbReference type="AlphaFoldDB" id="A0A6D2KCN3"/>
<accession>A0A6D2KCN3</accession>
<keyword evidence="3" id="KW-1185">Reference proteome</keyword>